<gene>
    <name evidence="1" type="ordered locus">XC_0082</name>
</gene>
<dbReference type="AlphaFoldDB" id="A0A0H2X2F0"/>
<dbReference type="RefSeq" id="WP_011035339.1">
    <property type="nucleotide sequence ID" value="NC_007086.1"/>
</dbReference>
<dbReference type="Proteomes" id="UP000000420">
    <property type="component" value="Chromosome"/>
</dbReference>
<dbReference type="EMBL" id="CP000050">
    <property type="protein sequence ID" value="AAY47174.1"/>
    <property type="molecule type" value="Genomic_DNA"/>
</dbReference>
<proteinExistence type="predicted"/>
<sequence length="132" mass="14503">MSLQIPQGALVVVADGGEARWFTNTGDEAKVVLRQHARTDVQNVDDEGPAGKIPPRTAEAELDEMTFAKQLSQALNDGALKHEYNHLVLVADPTTLGRVRPLLHKETQQRLVGDLAKDFTNLPLEDIQRALS</sequence>
<evidence type="ECO:0000313" key="2">
    <source>
        <dbReference type="Proteomes" id="UP000000420"/>
    </source>
</evidence>
<dbReference type="Pfam" id="PF18856">
    <property type="entry name" value="baeRF_family12"/>
    <property type="match status" value="1"/>
</dbReference>
<reference evidence="1 2" key="1">
    <citation type="journal article" date="2005" name="Genome Res.">
        <title>Comparative and functional genomic analyses of the pathogenicity of phytopathogen Xanthomonas campestris pv. campestris.</title>
        <authorList>
            <person name="Qian W."/>
            <person name="Jia Y."/>
            <person name="Ren S.X."/>
            <person name="He Y.Q."/>
            <person name="Feng J.X."/>
            <person name="Lu L.F."/>
            <person name="Sun Q."/>
            <person name="Ying G."/>
            <person name="Tang D.J."/>
            <person name="Tang H."/>
            <person name="Wu W."/>
            <person name="Hao P."/>
            <person name="Wang L."/>
            <person name="Jiang B.L."/>
            <person name="Zeng S."/>
            <person name="Gu W.Y."/>
            <person name="Lu G."/>
            <person name="Rong L."/>
            <person name="Tian Y."/>
            <person name="Yao Z."/>
            <person name="Fu G."/>
            <person name="Chen B."/>
            <person name="Fang R."/>
            <person name="Qiang B."/>
            <person name="Chen Z."/>
            <person name="Zhao G.P."/>
            <person name="Tang J.L."/>
            <person name="He C."/>
        </authorList>
    </citation>
    <scope>NUCLEOTIDE SEQUENCE [LARGE SCALE GENOMIC DNA]</scope>
    <source>
        <strain evidence="1 2">8004</strain>
    </source>
</reference>
<protein>
    <submittedName>
        <fullName evidence="1">AtsE protein</fullName>
    </submittedName>
</protein>
<name>A0A0H2X2F0_XANC8</name>
<dbReference type="InterPro" id="IPR041374">
    <property type="entry name" value="BaeRF_family12"/>
</dbReference>
<accession>A0A0H2X2F0</accession>
<organism evidence="1 2">
    <name type="scientific">Xanthomonas campestris pv. campestris (strain 8004)</name>
    <dbReference type="NCBI Taxonomy" id="314565"/>
    <lineage>
        <taxon>Bacteria</taxon>
        <taxon>Pseudomonadati</taxon>
        <taxon>Pseudomonadota</taxon>
        <taxon>Gammaproteobacteria</taxon>
        <taxon>Lysobacterales</taxon>
        <taxon>Lysobacteraceae</taxon>
        <taxon>Xanthomonas</taxon>
    </lineage>
</organism>
<dbReference type="HOGENOM" id="CLU_105864_3_0_6"/>
<dbReference type="KEGG" id="xcb:XC_0082"/>
<evidence type="ECO:0000313" key="1">
    <source>
        <dbReference type="EMBL" id="AAY47174.1"/>
    </source>
</evidence>